<dbReference type="HOGENOM" id="CLU_2996677_0_0_1"/>
<accession>S7RGL3</accession>
<evidence type="ECO:0000313" key="2">
    <source>
        <dbReference type="Proteomes" id="UP000030669"/>
    </source>
</evidence>
<gene>
    <name evidence="1" type="ORF">GLOTRDRAFT_100926</name>
</gene>
<dbReference type="Proteomes" id="UP000030669">
    <property type="component" value="Unassembled WGS sequence"/>
</dbReference>
<dbReference type="AlphaFoldDB" id="S7RGL3"/>
<dbReference type="EMBL" id="KB469306">
    <property type="protein sequence ID" value="EPQ53360.1"/>
    <property type="molecule type" value="Genomic_DNA"/>
</dbReference>
<proteinExistence type="predicted"/>
<keyword evidence="2" id="KW-1185">Reference proteome</keyword>
<protein>
    <submittedName>
        <fullName evidence="1">Uncharacterized protein</fullName>
    </submittedName>
</protein>
<dbReference type="GeneID" id="19298404"/>
<dbReference type="RefSeq" id="XP_007868615.1">
    <property type="nucleotide sequence ID" value="XM_007870424.1"/>
</dbReference>
<reference evidence="1 2" key="1">
    <citation type="journal article" date="2012" name="Science">
        <title>The Paleozoic origin of enzymatic lignin decomposition reconstructed from 31 fungal genomes.</title>
        <authorList>
            <person name="Floudas D."/>
            <person name="Binder M."/>
            <person name="Riley R."/>
            <person name="Barry K."/>
            <person name="Blanchette R.A."/>
            <person name="Henrissat B."/>
            <person name="Martinez A.T."/>
            <person name="Otillar R."/>
            <person name="Spatafora J.W."/>
            <person name="Yadav J.S."/>
            <person name="Aerts A."/>
            <person name="Benoit I."/>
            <person name="Boyd A."/>
            <person name="Carlson A."/>
            <person name="Copeland A."/>
            <person name="Coutinho P.M."/>
            <person name="de Vries R.P."/>
            <person name="Ferreira P."/>
            <person name="Findley K."/>
            <person name="Foster B."/>
            <person name="Gaskell J."/>
            <person name="Glotzer D."/>
            <person name="Gorecki P."/>
            <person name="Heitman J."/>
            <person name="Hesse C."/>
            <person name="Hori C."/>
            <person name="Igarashi K."/>
            <person name="Jurgens J.A."/>
            <person name="Kallen N."/>
            <person name="Kersten P."/>
            <person name="Kohler A."/>
            <person name="Kuees U."/>
            <person name="Kumar T.K.A."/>
            <person name="Kuo A."/>
            <person name="LaButti K."/>
            <person name="Larrondo L.F."/>
            <person name="Lindquist E."/>
            <person name="Ling A."/>
            <person name="Lombard V."/>
            <person name="Lucas S."/>
            <person name="Lundell T."/>
            <person name="Martin R."/>
            <person name="McLaughlin D.J."/>
            <person name="Morgenstern I."/>
            <person name="Morin E."/>
            <person name="Murat C."/>
            <person name="Nagy L.G."/>
            <person name="Nolan M."/>
            <person name="Ohm R.A."/>
            <person name="Patyshakuliyeva A."/>
            <person name="Rokas A."/>
            <person name="Ruiz-Duenas F.J."/>
            <person name="Sabat G."/>
            <person name="Salamov A."/>
            <person name="Samejima M."/>
            <person name="Schmutz J."/>
            <person name="Slot J.C."/>
            <person name="St John F."/>
            <person name="Stenlid J."/>
            <person name="Sun H."/>
            <person name="Sun S."/>
            <person name="Syed K."/>
            <person name="Tsang A."/>
            <person name="Wiebenga A."/>
            <person name="Young D."/>
            <person name="Pisabarro A."/>
            <person name="Eastwood D.C."/>
            <person name="Martin F."/>
            <person name="Cullen D."/>
            <person name="Grigoriev I.V."/>
            <person name="Hibbett D.S."/>
        </authorList>
    </citation>
    <scope>NUCLEOTIDE SEQUENCE [LARGE SCALE GENOMIC DNA]</scope>
    <source>
        <strain evidence="1 2">ATCC 11539</strain>
    </source>
</reference>
<dbReference type="KEGG" id="gtr:GLOTRDRAFT_100926"/>
<evidence type="ECO:0000313" key="1">
    <source>
        <dbReference type="EMBL" id="EPQ53360.1"/>
    </source>
</evidence>
<organism evidence="1 2">
    <name type="scientific">Gloeophyllum trabeum (strain ATCC 11539 / FP-39264 / Madison 617)</name>
    <name type="common">Brown rot fungus</name>
    <dbReference type="NCBI Taxonomy" id="670483"/>
    <lineage>
        <taxon>Eukaryota</taxon>
        <taxon>Fungi</taxon>
        <taxon>Dikarya</taxon>
        <taxon>Basidiomycota</taxon>
        <taxon>Agaricomycotina</taxon>
        <taxon>Agaricomycetes</taxon>
        <taxon>Gloeophyllales</taxon>
        <taxon>Gloeophyllaceae</taxon>
        <taxon>Gloeophyllum</taxon>
    </lineage>
</organism>
<name>S7RGL3_GLOTA</name>
<sequence>MDIFFGKWEAAQHMHVHAQSVRRAHDTSIQLDLKLHIHPCEQAPSTYPSIYSCTTPS</sequence>